<proteinExistence type="predicted"/>
<dbReference type="Proteomes" id="UP000364291">
    <property type="component" value="Unassembled WGS sequence"/>
</dbReference>
<dbReference type="AlphaFoldDB" id="A0A5E5P2I9"/>
<name>A0A5E5P2I9_9BURK</name>
<accession>A0A5E5P2I9</accession>
<sequence>MGFIPELIDTQSPDPFDGAGWLTCPERMDDAGRRNLPTVSRLICELGEELDQEMPPRVWMAGRFQTVLKHIAAGSQDHYVMGPLVLRASATTWVYVAAFYRNGEWVAQLRVGGTL</sequence>
<evidence type="ECO:0000313" key="2">
    <source>
        <dbReference type="Proteomes" id="UP000364291"/>
    </source>
</evidence>
<protein>
    <submittedName>
        <fullName evidence="1">Uncharacterized protein</fullName>
    </submittedName>
</protein>
<organism evidence="1 2">
    <name type="scientific">Pandoraea apista</name>
    <dbReference type="NCBI Taxonomy" id="93218"/>
    <lineage>
        <taxon>Bacteria</taxon>
        <taxon>Pseudomonadati</taxon>
        <taxon>Pseudomonadota</taxon>
        <taxon>Betaproteobacteria</taxon>
        <taxon>Burkholderiales</taxon>
        <taxon>Burkholderiaceae</taxon>
        <taxon>Pandoraea</taxon>
    </lineage>
</organism>
<dbReference type="EMBL" id="CABPSX010000002">
    <property type="protein sequence ID" value="VVG70393.1"/>
    <property type="molecule type" value="Genomic_DNA"/>
</dbReference>
<dbReference type="RefSeq" id="WP_150728530.1">
    <property type="nucleotide sequence ID" value="NZ_CABPSX010000002.1"/>
</dbReference>
<evidence type="ECO:0000313" key="1">
    <source>
        <dbReference type="EMBL" id="VVG70393.1"/>
    </source>
</evidence>
<reference evidence="1 2" key="1">
    <citation type="submission" date="2019-08" db="EMBL/GenBank/DDBJ databases">
        <authorList>
            <person name="Peeters C."/>
        </authorList>
    </citation>
    <scope>NUCLEOTIDE SEQUENCE [LARGE SCALE GENOMIC DNA]</scope>
    <source>
        <strain evidence="1 2">LMG 18089</strain>
    </source>
</reference>
<gene>
    <name evidence="1" type="ORF">PAP18089_01353</name>
</gene>
<dbReference type="OrthoDB" id="9133687at2"/>